<sequence length="93" mass="10664">MTKQSDETALKYDLTVEEPKNLVEDNVLAVCDSQAIPELKTNLGITSIKTGIKSKKIWLKKMMPDLYNLEDDFDSDKPVKIELDLDLYQMEQV</sequence>
<dbReference type="AlphaFoldDB" id="A0A0M0BSN2"/>
<name>A0A0M0BSN2_9ARCH</name>
<organism evidence="1 2">
    <name type="scientific">miscellaneous Crenarchaeota group-1 archaeon SG8-32-3</name>
    <dbReference type="NCBI Taxonomy" id="1685125"/>
    <lineage>
        <taxon>Archaea</taxon>
        <taxon>Candidatus Bathyarchaeota</taxon>
        <taxon>MCG-1</taxon>
    </lineage>
</organism>
<gene>
    <name evidence="1" type="ORF">AC478_02880</name>
</gene>
<protein>
    <submittedName>
        <fullName evidence="1">Uncharacterized protein</fullName>
    </submittedName>
</protein>
<accession>A0A0M0BSN2</accession>
<evidence type="ECO:0000313" key="2">
    <source>
        <dbReference type="Proteomes" id="UP000054016"/>
    </source>
</evidence>
<evidence type="ECO:0000313" key="1">
    <source>
        <dbReference type="EMBL" id="KON31385.1"/>
    </source>
</evidence>
<comment type="caution">
    <text evidence="1">The sequence shown here is derived from an EMBL/GenBank/DDBJ whole genome shotgun (WGS) entry which is preliminary data.</text>
</comment>
<reference evidence="2" key="1">
    <citation type="submission" date="2015-06" db="EMBL/GenBank/DDBJ databases">
        <title>New insights into the roles of widespread benthic archaea in carbon and nitrogen cycling.</title>
        <authorList>
            <person name="Lazar C.S."/>
            <person name="Baker B.J."/>
            <person name="Seitz K.W."/>
            <person name="Hyde A.S."/>
            <person name="Dick G.J."/>
            <person name="Hinrichs K.-U."/>
            <person name="Teske A.P."/>
        </authorList>
    </citation>
    <scope>NUCLEOTIDE SEQUENCE [LARGE SCALE GENOMIC DNA]</scope>
</reference>
<dbReference type="EMBL" id="LFWV01000036">
    <property type="protein sequence ID" value="KON31385.1"/>
    <property type="molecule type" value="Genomic_DNA"/>
</dbReference>
<proteinExistence type="predicted"/>
<dbReference type="Proteomes" id="UP000054016">
    <property type="component" value="Unassembled WGS sequence"/>
</dbReference>